<feature type="transmembrane region" description="Helical" evidence="5">
    <location>
        <begin position="406"/>
        <end position="424"/>
    </location>
</feature>
<keyword evidence="2 5" id="KW-0812">Transmembrane</keyword>
<evidence type="ECO:0000313" key="8">
    <source>
        <dbReference type="Proteomes" id="UP000275385"/>
    </source>
</evidence>
<accession>A0A420YNU3</accession>
<evidence type="ECO:0000256" key="4">
    <source>
        <dbReference type="ARBA" id="ARBA00023136"/>
    </source>
</evidence>
<organism evidence="7 8">
    <name type="scientific">Coniochaeta pulveracea</name>
    <dbReference type="NCBI Taxonomy" id="177199"/>
    <lineage>
        <taxon>Eukaryota</taxon>
        <taxon>Fungi</taxon>
        <taxon>Dikarya</taxon>
        <taxon>Ascomycota</taxon>
        <taxon>Pezizomycotina</taxon>
        <taxon>Sordariomycetes</taxon>
        <taxon>Sordariomycetidae</taxon>
        <taxon>Coniochaetales</taxon>
        <taxon>Coniochaetaceae</taxon>
        <taxon>Coniochaeta</taxon>
    </lineage>
</organism>
<feature type="domain" description="Major facilitator superfamily (MFS) profile" evidence="6">
    <location>
        <begin position="35"/>
        <end position="464"/>
    </location>
</feature>
<feature type="transmembrane region" description="Helical" evidence="5">
    <location>
        <begin position="160"/>
        <end position="182"/>
    </location>
</feature>
<dbReference type="InterPro" id="IPR011701">
    <property type="entry name" value="MFS"/>
</dbReference>
<evidence type="ECO:0000256" key="2">
    <source>
        <dbReference type="ARBA" id="ARBA00022692"/>
    </source>
</evidence>
<evidence type="ECO:0000256" key="1">
    <source>
        <dbReference type="ARBA" id="ARBA00004141"/>
    </source>
</evidence>
<dbReference type="Proteomes" id="UP000275385">
    <property type="component" value="Unassembled WGS sequence"/>
</dbReference>
<feature type="transmembrane region" description="Helical" evidence="5">
    <location>
        <begin position="100"/>
        <end position="118"/>
    </location>
</feature>
<dbReference type="EMBL" id="QVQW01000001">
    <property type="protein sequence ID" value="RKU49569.1"/>
    <property type="molecule type" value="Genomic_DNA"/>
</dbReference>
<evidence type="ECO:0000313" key="7">
    <source>
        <dbReference type="EMBL" id="RKU49569.1"/>
    </source>
</evidence>
<feature type="transmembrane region" description="Helical" evidence="5">
    <location>
        <begin position="298"/>
        <end position="318"/>
    </location>
</feature>
<proteinExistence type="predicted"/>
<dbReference type="Gene3D" id="1.20.1250.20">
    <property type="entry name" value="MFS general substrate transporter like domains"/>
    <property type="match status" value="1"/>
</dbReference>
<keyword evidence="8" id="KW-1185">Reference proteome</keyword>
<evidence type="ECO:0000259" key="6">
    <source>
        <dbReference type="PROSITE" id="PS50850"/>
    </source>
</evidence>
<keyword evidence="3 5" id="KW-1133">Transmembrane helix</keyword>
<dbReference type="GO" id="GO:0005886">
    <property type="term" value="C:plasma membrane"/>
    <property type="evidence" value="ECO:0007669"/>
    <property type="project" value="TreeGrafter"/>
</dbReference>
<feature type="transmembrane region" description="Helical" evidence="5">
    <location>
        <begin position="260"/>
        <end position="286"/>
    </location>
</feature>
<dbReference type="OrthoDB" id="3936150at2759"/>
<name>A0A420YNU3_9PEZI</name>
<comment type="caution">
    <text evidence="7">The sequence shown here is derived from an EMBL/GenBank/DDBJ whole genome shotgun (WGS) entry which is preliminary data.</text>
</comment>
<dbReference type="AlphaFoldDB" id="A0A420YNU3"/>
<feature type="transmembrane region" description="Helical" evidence="5">
    <location>
        <begin position="436"/>
        <end position="456"/>
    </location>
</feature>
<feature type="transmembrane region" description="Helical" evidence="5">
    <location>
        <begin position="33"/>
        <end position="53"/>
    </location>
</feature>
<dbReference type="Pfam" id="PF07690">
    <property type="entry name" value="MFS_1"/>
    <property type="match status" value="1"/>
</dbReference>
<comment type="subcellular location">
    <subcellularLocation>
        <location evidence="1">Membrane</location>
        <topology evidence="1">Multi-pass membrane protein</topology>
    </subcellularLocation>
</comment>
<dbReference type="PANTHER" id="PTHR23502">
    <property type="entry name" value="MAJOR FACILITATOR SUPERFAMILY"/>
    <property type="match status" value="1"/>
</dbReference>
<feature type="transmembrane region" description="Helical" evidence="5">
    <location>
        <begin position="124"/>
        <end position="148"/>
    </location>
</feature>
<dbReference type="GO" id="GO:0015606">
    <property type="term" value="F:spermidine transmembrane transporter activity"/>
    <property type="evidence" value="ECO:0007669"/>
    <property type="project" value="TreeGrafter"/>
</dbReference>
<dbReference type="CDD" id="cd17323">
    <property type="entry name" value="MFS_Tpo1_MDR_like"/>
    <property type="match status" value="1"/>
</dbReference>
<protein>
    <recommendedName>
        <fullName evidence="6">Major facilitator superfamily (MFS) profile domain-containing protein</fullName>
    </recommendedName>
</protein>
<feature type="transmembrane region" description="Helical" evidence="5">
    <location>
        <begin position="366"/>
        <end position="394"/>
    </location>
</feature>
<dbReference type="GO" id="GO:0000297">
    <property type="term" value="F:spermine transmembrane transporter activity"/>
    <property type="evidence" value="ECO:0007669"/>
    <property type="project" value="TreeGrafter"/>
</dbReference>
<dbReference type="PANTHER" id="PTHR23502:SF38">
    <property type="entry name" value="POLYAMINE TRANSPORTER 4"/>
    <property type="match status" value="1"/>
</dbReference>
<dbReference type="PROSITE" id="PS50850">
    <property type="entry name" value="MFS"/>
    <property type="match status" value="1"/>
</dbReference>
<evidence type="ECO:0000256" key="3">
    <source>
        <dbReference type="ARBA" id="ARBA00022989"/>
    </source>
</evidence>
<dbReference type="STRING" id="177199.A0A420YNU3"/>
<dbReference type="SUPFAM" id="SSF103473">
    <property type="entry name" value="MFS general substrate transporter"/>
    <property type="match status" value="1"/>
</dbReference>
<dbReference type="InterPro" id="IPR036259">
    <property type="entry name" value="MFS_trans_sf"/>
</dbReference>
<evidence type="ECO:0000256" key="5">
    <source>
        <dbReference type="SAM" id="Phobius"/>
    </source>
</evidence>
<dbReference type="InterPro" id="IPR020846">
    <property type="entry name" value="MFS_dom"/>
</dbReference>
<gene>
    <name evidence="7" type="ORF">DL546_009343</name>
</gene>
<reference evidence="7 8" key="1">
    <citation type="submission" date="2018-08" db="EMBL/GenBank/DDBJ databases">
        <title>Draft genome of the lignicolous fungus Coniochaeta pulveracea.</title>
        <authorList>
            <person name="Borstlap C.J."/>
            <person name="De Witt R.N."/>
            <person name="Botha A."/>
            <person name="Volschenk H."/>
        </authorList>
    </citation>
    <scope>NUCLEOTIDE SEQUENCE [LARGE SCALE GENOMIC DNA]</scope>
    <source>
        <strain evidence="7 8">CAB683</strain>
    </source>
</reference>
<sequence length="470" mass="51421">MTDSESSRDSRELQSSWEDDPINAHNWSFRKKIYNTAVPALLCTLISFALAIYSPSHDKVRDGLHTTRVLSLLPFTLYVYGLAFGPAIAAPLSKEFGRRFIYLMVTPVALLFILGAGLSHNIASLIICRLLAGLAIASPLAVGAGTILDIWTGINVTRGVILFMTLAFLGPALGSLIGGWIAEYKDWPWSQWTTLFLGASVRIFSLSAQETYAPVLMRQRARKQGLEVPPSAIPPGLVGLHHIVTVTLTRPLVMLVKEPIVLLCSLYSSLNFSVLFSFLTSIPLIYKHEYGFTSGQAGLVVIGIAGGCALGGMTLVLLDAHTLKQHVRRSKTDPSPPERMLWGAIVGGLLMPTALFWFAWTARSGIHWISISVLATGLFGFSNILIFVSTMLYLTNVYGPQYGASALAANGLLRYFIGGSFPLLTTAMYTNLTFPWASSLLGFLAVVFAFIPVVFYRYGLKMRQHSTYVK</sequence>
<keyword evidence="4 5" id="KW-0472">Membrane</keyword>
<feature type="transmembrane region" description="Helical" evidence="5">
    <location>
        <begin position="339"/>
        <end position="360"/>
    </location>
</feature>
<feature type="transmembrane region" description="Helical" evidence="5">
    <location>
        <begin position="73"/>
        <end position="93"/>
    </location>
</feature>